<dbReference type="EMBL" id="KI631311">
    <property type="protein sequence ID" value="EYU28920.1"/>
    <property type="molecule type" value="Genomic_DNA"/>
</dbReference>
<keyword evidence="1" id="KW-1133">Transmembrane helix</keyword>
<reference evidence="2 3" key="1">
    <citation type="journal article" date="2013" name="Proc. Natl. Acad. Sci. U.S.A.">
        <title>Fine-scale variation in meiotic recombination in Mimulus inferred from population shotgun sequencing.</title>
        <authorList>
            <person name="Hellsten U."/>
            <person name="Wright K.M."/>
            <person name="Jenkins J."/>
            <person name="Shu S."/>
            <person name="Yuan Y."/>
            <person name="Wessler S.R."/>
            <person name="Schmutz J."/>
            <person name="Willis J.H."/>
            <person name="Rokhsar D.S."/>
        </authorList>
    </citation>
    <scope>NUCLEOTIDE SEQUENCE [LARGE SCALE GENOMIC DNA]</scope>
    <source>
        <strain evidence="3">cv. DUN x IM62</strain>
    </source>
</reference>
<evidence type="ECO:0000313" key="2">
    <source>
        <dbReference type="EMBL" id="EYU28920.1"/>
    </source>
</evidence>
<feature type="transmembrane region" description="Helical" evidence="1">
    <location>
        <begin position="24"/>
        <end position="41"/>
    </location>
</feature>
<keyword evidence="1" id="KW-0472">Membrane</keyword>
<gene>
    <name evidence="2" type="ORF">MIMGU_mgv1a0266592mg</name>
</gene>
<accession>A0A022QR05</accession>
<dbReference type="AlphaFoldDB" id="A0A022QR05"/>
<dbReference type="Proteomes" id="UP000030748">
    <property type="component" value="Unassembled WGS sequence"/>
</dbReference>
<protein>
    <submittedName>
        <fullName evidence="2">Uncharacterized protein</fullName>
    </submittedName>
</protein>
<feature type="non-terminal residue" evidence="2">
    <location>
        <position position="47"/>
    </location>
</feature>
<sequence>MNWMSSFVEVVNWEEESQPRLKDFVVFPVFVLFFPTLRFFLDRFLYE</sequence>
<evidence type="ECO:0000256" key="1">
    <source>
        <dbReference type="SAM" id="Phobius"/>
    </source>
</evidence>
<name>A0A022QR05_ERYGU</name>
<keyword evidence="3" id="KW-1185">Reference proteome</keyword>
<dbReference type="STRING" id="4155.A0A022QR05"/>
<evidence type="ECO:0000313" key="3">
    <source>
        <dbReference type="Proteomes" id="UP000030748"/>
    </source>
</evidence>
<proteinExistence type="predicted"/>
<keyword evidence="1" id="KW-0812">Transmembrane</keyword>
<organism evidence="2 3">
    <name type="scientific">Erythranthe guttata</name>
    <name type="common">Yellow monkey flower</name>
    <name type="synonym">Mimulus guttatus</name>
    <dbReference type="NCBI Taxonomy" id="4155"/>
    <lineage>
        <taxon>Eukaryota</taxon>
        <taxon>Viridiplantae</taxon>
        <taxon>Streptophyta</taxon>
        <taxon>Embryophyta</taxon>
        <taxon>Tracheophyta</taxon>
        <taxon>Spermatophyta</taxon>
        <taxon>Magnoliopsida</taxon>
        <taxon>eudicotyledons</taxon>
        <taxon>Gunneridae</taxon>
        <taxon>Pentapetalae</taxon>
        <taxon>asterids</taxon>
        <taxon>lamiids</taxon>
        <taxon>Lamiales</taxon>
        <taxon>Phrymaceae</taxon>
        <taxon>Erythranthe</taxon>
    </lineage>
</organism>